<keyword evidence="2" id="KW-1185">Reference proteome</keyword>
<sequence>MTDDISPINGKALRAMEFVEDADGLEVYGVKNGRDYRAIVGAPGGVATHDDLKTIELAQASGSIGFATKAALDADLAHAAGALAVVTNDSTATNNGTYRKTGASGSGSWVQSADRVTVLEGNLGTLADADATLARDLQAAEVSLGTRIAQRGTRPLSQHTSQPDVVFAITDEADQVGFGLTRRGSMLVPGGEEARLSESNSERLAWGVVDADGRLGFGVTRAGGVVSAAGREGPLSATNNLDLAYAVTDEDGNVAFGIKVDGTLVGKFPGVEAPIAGTVYESSGDIFLVQGGAAARQLTETGDNSHPAIAGAKVRYLSSRRRGLVAEYQVDAAGLVEQRAYADLALYEQVLITGQSLAQGGANAAITTVPPYPANAFKFSNGPIGSDNEDIVSTIAPLAESVYETISTGFARKLLSFALDRVLLVSGQAYGGASYDDIKKGGNYTTYADNIQQVAYGAALDGRAAVRALFLIHGEADAYNTGYAADLEELLADFSADIAATNGQVEPVVLLLCQTSSASGYTNDANRDTFVSPFQQLLASESNPRIFLVGPKYHLGYVDHAHIDAVSERLHGEYYAKVYRRVVIEGLDWRPVSPSNIALDGSDVVIDFNVPVGPLVLDTDLVVDPGNYGFVLKDAGAVVIESVALTGDSQVTVSLSAAPPADAVLSYAIHNGTNGSSGHIDGSRGCLRDSDPDSSVYTGAALYNWCVAFKHIF</sequence>
<proteinExistence type="predicted"/>
<dbReference type="EMBL" id="JBHRYA010000007">
    <property type="protein sequence ID" value="MFC3716794.1"/>
    <property type="molecule type" value="Genomic_DNA"/>
</dbReference>
<dbReference type="Proteomes" id="UP001595705">
    <property type="component" value="Unassembled WGS sequence"/>
</dbReference>
<protein>
    <recommendedName>
        <fullName evidence="3">Sialate O-acetylesterase domain-containing protein</fullName>
    </recommendedName>
</protein>
<accession>A0ABV7XL70</accession>
<dbReference type="InterPro" id="IPR036514">
    <property type="entry name" value="SGNH_hydro_sf"/>
</dbReference>
<gene>
    <name evidence="1" type="ORF">ACFONC_11595</name>
</gene>
<comment type="caution">
    <text evidence="1">The sequence shown here is derived from an EMBL/GenBank/DDBJ whole genome shotgun (WGS) entry which is preliminary data.</text>
</comment>
<dbReference type="Gene3D" id="3.40.50.1110">
    <property type="entry name" value="SGNH hydrolase"/>
    <property type="match status" value="1"/>
</dbReference>
<dbReference type="RefSeq" id="WP_386744200.1">
    <property type="nucleotide sequence ID" value="NZ_JBHRYA010000007.1"/>
</dbReference>
<organism evidence="1 2">
    <name type="scientific">Luteimonas soli</name>
    <dbReference type="NCBI Taxonomy" id="1648966"/>
    <lineage>
        <taxon>Bacteria</taxon>
        <taxon>Pseudomonadati</taxon>
        <taxon>Pseudomonadota</taxon>
        <taxon>Gammaproteobacteria</taxon>
        <taxon>Lysobacterales</taxon>
        <taxon>Lysobacteraceae</taxon>
        <taxon>Luteimonas</taxon>
    </lineage>
</organism>
<reference evidence="2" key="1">
    <citation type="journal article" date="2019" name="Int. J. Syst. Evol. Microbiol.">
        <title>The Global Catalogue of Microorganisms (GCM) 10K type strain sequencing project: providing services to taxonomists for standard genome sequencing and annotation.</title>
        <authorList>
            <consortium name="The Broad Institute Genomics Platform"/>
            <consortium name="The Broad Institute Genome Sequencing Center for Infectious Disease"/>
            <person name="Wu L."/>
            <person name="Ma J."/>
        </authorList>
    </citation>
    <scope>NUCLEOTIDE SEQUENCE [LARGE SCALE GENOMIC DNA]</scope>
    <source>
        <strain evidence="2">KCTC 42441</strain>
    </source>
</reference>
<name>A0ABV7XL70_9GAMM</name>
<dbReference type="SUPFAM" id="SSF52266">
    <property type="entry name" value="SGNH hydrolase"/>
    <property type="match status" value="1"/>
</dbReference>
<evidence type="ECO:0000313" key="2">
    <source>
        <dbReference type="Proteomes" id="UP001595705"/>
    </source>
</evidence>
<evidence type="ECO:0000313" key="1">
    <source>
        <dbReference type="EMBL" id="MFC3716794.1"/>
    </source>
</evidence>
<evidence type="ECO:0008006" key="3">
    <source>
        <dbReference type="Google" id="ProtNLM"/>
    </source>
</evidence>